<accession>A0AAD9WKM8</accession>
<organism evidence="2 3">
    <name type="scientific">Dipteronia dyeriana</name>
    <dbReference type="NCBI Taxonomy" id="168575"/>
    <lineage>
        <taxon>Eukaryota</taxon>
        <taxon>Viridiplantae</taxon>
        <taxon>Streptophyta</taxon>
        <taxon>Embryophyta</taxon>
        <taxon>Tracheophyta</taxon>
        <taxon>Spermatophyta</taxon>
        <taxon>Magnoliopsida</taxon>
        <taxon>eudicotyledons</taxon>
        <taxon>Gunneridae</taxon>
        <taxon>Pentapetalae</taxon>
        <taxon>rosids</taxon>
        <taxon>malvids</taxon>
        <taxon>Sapindales</taxon>
        <taxon>Sapindaceae</taxon>
        <taxon>Hippocastanoideae</taxon>
        <taxon>Acereae</taxon>
        <taxon>Dipteronia</taxon>
    </lineage>
</organism>
<feature type="compositionally biased region" description="Basic residues" evidence="1">
    <location>
        <begin position="112"/>
        <end position="128"/>
    </location>
</feature>
<proteinExistence type="predicted"/>
<dbReference type="PANTHER" id="PTHR33325">
    <property type="entry name" value="ZINC FINGER, CCHC-TYPE-RELATED"/>
    <property type="match status" value="1"/>
</dbReference>
<dbReference type="Proteomes" id="UP001280121">
    <property type="component" value="Unassembled WGS sequence"/>
</dbReference>
<dbReference type="AlphaFoldDB" id="A0AAD9WKM8"/>
<dbReference type="EMBL" id="JANJYI010000009">
    <property type="protein sequence ID" value="KAK2633782.1"/>
    <property type="molecule type" value="Genomic_DNA"/>
</dbReference>
<feature type="region of interest" description="Disordered" evidence="1">
    <location>
        <begin position="91"/>
        <end position="164"/>
    </location>
</feature>
<keyword evidence="3" id="KW-1185">Reference proteome</keyword>
<sequence>MLVMPGCTYDCKILNRPIVSQLKLYGGAITEQDMLEKIFATFHVSDLLLQQQYRERKFTKYSESISYLRMAEQNNEFLMKNHQSRPIGTVAFPEANTNSVNNRDGYRERGHGHYQGRGGHNKKSKPNHQKWNNNDEKQEKGKDFQNKPSKNHDNACFRCGVKGH</sequence>
<reference evidence="2" key="1">
    <citation type="journal article" date="2023" name="Plant J.">
        <title>Genome sequences and population genomics provide insights into the demographic history, inbreeding, and mutation load of two 'living fossil' tree species of Dipteronia.</title>
        <authorList>
            <person name="Feng Y."/>
            <person name="Comes H.P."/>
            <person name="Chen J."/>
            <person name="Zhu S."/>
            <person name="Lu R."/>
            <person name="Zhang X."/>
            <person name="Li P."/>
            <person name="Qiu J."/>
            <person name="Olsen K.M."/>
            <person name="Qiu Y."/>
        </authorList>
    </citation>
    <scope>NUCLEOTIDE SEQUENCE</scope>
    <source>
        <strain evidence="2">KIB01</strain>
    </source>
</reference>
<gene>
    <name evidence="2" type="ORF">Ddye_028574</name>
</gene>
<feature type="compositionally biased region" description="Basic and acidic residues" evidence="1">
    <location>
        <begin position="133"/>
        <end position="155"/>
    </location>
</feature>
<evidence type="ECO:0000313" key="2">
    <source>
        <dbReference type="EMBL" id="KAK2633782.1"/>
    </source>
</evidence>
<dbReference type="PANTHER" id="PTHR33325:SF11">
    <property type="entry name" value="COLD SHOCK DOMAIN-CONTAINING PROTEIN 4-LIKE"/>
    <property type="match status" value="1"/>
</dbReference>
<protein>
    <submittedName>
        <fullName evidence="2">Uncharacterized protein</fullName>
    </submittedName>
</protein>
<name>A0AAD9WKM8_9ROSI</name>
<comment type="caution">
    <text evidence="2">The sequence shown here is derived from an EMBL/GenBank/DDBJ whole genome shotgun (WGS) entry which is preliminary data.</text>
</comment>
<evidence type="ECO:0000256" key="1">
    <source>
        <dbReference type="SAM" id="MobiDB-lite"/>
    </source>
</evidence>
<evidence type="ECO:0000313" key="3">
    <source>
        <dbReference type="Proteomes" id="UP001280121"/>
    </source>
</evidence>